<protein>
    <submittedName>
        <fullName evidence="2">Uncharacterized protein</fullName>
    </submittedName>
</protein>
<dbReference type="EMBL" id="ML743652">
    <property type="protein sequence ID" value="KAE8131681.1"/>
    <property type="molecule type" value="Genomic_DNA"/>
</dbReference>
<dbReference type="Proteomes" id="UP000325672">
    <property type="component" value="Unassembled WGS sequence"/>
</dbReference>
<dbReference type="OrthoDB" id="6499973at2759"/>
<feature type="compositionally biased region" description="Acidic residues" evidence="1">
    <location>
        <begin position="278"/>
        <end position="291"/>
    </location>
</feature>
<evidence type="ECO:0000313" key="2">
    <source>
        <dbReference type="EMBL" id="KAE8131681.1"/>
    </source>
</evidence>
<sequence length="309" mass="36077">MTLVPSTLLEKRRIQTSRSSSPCTISDQTRPSSPDSYNGFFYHKFWSEPWSSSDFSPDQAWDRRFLKDSTHWCQGWPWGYFIYRTIYGSDEDWNHALAKLHRYIHCTIRYDDHPEPAEIVWECCKNVIVDDEELLRGASPAKVRQLFQNWVERHRVYNHGSIPRSTFCLMVDNHAIQSILASPEPSLETKNWFTTEVGYVILIDRYFPDKGYRHEPYNVGWVRLKISGVWPFSYSFDTVGFEGRYPGVRKPGLIPYDDSYWTWVEDVNGQKVTAVDSSGDEDEDEDGDDVESGYGIHDIDEYLREGGHI</sequence>
<name>A0A5N6SDC7_ASPPS</name>
<organism evidence="2 3">
    <name type="scientific">Aspergillus pseudotamarii</name>
    <dbReference type="NCBI Taxonomy" id="132259"/>
    <lineage>
        <taxon>Eukaryota</taxon>
        <taxon>Fungi</taxon>
        <taxon>Dikarya</taxon>
        <taxon>Ascomycota</taxon>
        <taxon>Pezizomycotina</taxon>
        <taxon>Eurotiomycetes</taxon>
        <taxon>Eurotiomycetidae</taxon>
        <taxon>Eurotiales</taxon>
        <taxon>Aspergillaceae</taxon>
        <taxon>Aspergillus</taxon>
        <taxon>Aspergillus subgen. Circumdati</taxon>
    </lineage>
</organism>
<dbReference type="RefSeq" id="XP_031907744.1">
    <property type="nucleotide sequence ID" value="XM_032061042.1"/>
</dbReference>
<evidence type="ECO:0000256" key="1">
    <source>
        <dbReference type="SAM" id="MobiDB-lite"/>
    </source>
</evidence>
<reference evidence="2 3" key="1">
    <citation type="submission" date="2019-04" db="EMBL/GenBank/DDBJ databases">
        <title>Friends and foes A comparative genomics study of 23 Aspergillus species from section Flavi.</title>
        <authorList>
            <consortium name="DOE Joint Genome Institute"/>
            <person name="Kjaerbolling I."/>
            <person name="Vesth T."/>
            <person name="Frisvad J.C."/>
            <person name="Nybo J.L."/>
            <person name="Theobald S."/>
            <person name="Kildgaard S."/>
            <person name="Isbrandt T."/>
            <person name="Kuo A."/>
            <person name="Sato A."/>
            <person name="Lyhne E.K."/>
            <person name="Kogle M.E."/>
            <person name="Wiebenga A."/>
            <person name="Kun R.S."/>
            <person name="Lubbers R.J."/>
            <person name="Makela M.R."/>
            <person name="Barry K."/>
            <person name="Chovatia M."/>
            <person name="Clum A."/>
            <person name="Daum C."/>
            <person name="Haridas S."/>
            <person name="He G."/>
            <person name="LaButti K."/>
            <person name="Lipzen A."/>
            <person name="Mondo S."/>
            <person name="Riley R."/>
            <person name="Salamov A."/>
            <person name="Simmons B.A."/>
            <person name="Magnuson J.K."/>
            <person name="Henrissat B."/>
            <person name="Mortensen U.H."/>
            <person name="Larsen T.O."/>
            <person name="Devries R.P."/>
            <person name="Grigoriev I.V."/>
            <person name="Machida M."/>
            <person name="Baker S.E."/>
            <person name="Andersen M.R."/>
        </authorList>
    </citation>
    <scope>NUCLEOTIDE SEQUENCE [LARGE SCALE GENOMIC DNA]</scope>
    <source>
        <strain evidence="2 3">CBS 117625</strain>
    </source>
</reference>
<evidence type="ECO:0000313" key="3">
    <source>
        <dbReference type="Proteomes" id="UP000325672"/>
    </source>
</evidence>
<dbReference type="AlphaFoldDB" id="A0A5N6SDC7"/>
<dbReference type="GeneID" id="43645252"/>
<keyword evidence="3" id="KW-1185">Reference proteome</keyword>
<gene>
    <name evidence="2" type="ORF">BDV38DRAFT_288471</name>
</gene>
<proteinExistence type="predicted"/>
<accession>A0A5N6SDC7</accession>
<feature type="region of interest" description="Disordered" evidence="1">
    <location>
        <begin position="274"/>
        <end position="294"/>
    </location>
</feature>